<dbReference type="Proteomes" id="UP001148614">
    <property type="component" value="Unassembled WGS sequence"/>
</dbReference>
<dbReference type="PANTHER" id="PTHR44068:SF1">
    <property type="entry name" value="HYPOTHETICAL LOC100005854"/>
    <property type="match status" value="1"/>
</dbReference>
<gene>
    <name evidence="4" type="ORF">NPX13_g7627</name>
</gene>
<evidence type="ECO:0000256" key="1">
    <source>
        <dbReference type="ARBA" id="ARBA00022679"/>
    </source>
</evidence>
<protein>
    <recommendedName>
        <fullName evidence="3">Methyltransferase domain-containing protein</fullName>
    </recommendedName>
</protein>
<dbReference type="Gene3D" id="3.40.50.150">
    <property type="entry name" value="Vaccinia Virus protein VP39"/>
    <property type="match status" value="1"/>
</dbReference>
<organism evidence="4 5">
    <name type="scientific">Xylaria arbuscula</name>
    <dbReference type="NCBI Taxonomy" id="114810"/>
    <lineage>
        <taxon>Eukaryota</taxon>
        <taxon>Fungi</taxon>
        <taxon>Dikarya</taxon>
        <taxon>Ascomycota</taxon>
        <taxon>Pezizomycotina</taxon>
        <taxon>Sordariomycetes</taxon>
        <taxon>Xylariomycetidae</taxon>
        <taxon>Xylariales</taxon>
        <taxon>Xylariaceae</taxon>
        <taxon>Xylaria</taxon>
    </lineage>
</organism>
<comment type="similarity">
    <text evidence="2">Belongs to the class I-like SAM-binding methyltransferase superfamily. Erg6/SMT family.</text>
</comment>
<dbReference type="AlphaFoldDB" id="A0A9W8NA63"/>
<dbReference type="CDD" id="cd02440">
    <property type="entry name" value="AdoMet_MTases"/>
    <property type="match status" value="1"/>
</dbReference>
<dbReference type="InterPro" id="IPR050447">
    <property type="entry name" value="Erg6_SMT_methyltransf"/>
</dbReference>
<evidence type="ECO:0000256" key="2">
    <source>
        <dbReference type="ARBA" id="ARBA00038188"/>
    </source>
</evidence>
<sequence length="271" mass="30024">MPEQAVYTHGHHASVVNSHARRTAQNSAAFLIPHIKPNYRILDVGCGPGSITVDLAQLVPQGSVIGIDSVEDVLSQAKGLARDRGVEGNLTFQKHDANELPFADGEFDIVYCHQVLHHVNDPVAILKEMVRVTRKGGIVAAREVDYGSLSWYPELPGIQKWEDIHMAVMNSNGAHPKAGRYVKAWAREAGFKSEDITFTWDPWNYQEGEAVIWSKSWSDRAIHSSYATTSLSKGIATQEDLNEVSETWRKWGETEGALIIIPNGEILCRVA</sequence>
<evidence type="ECO:0000313" key="4">
    <source>
        <dbReference type="EMBL" id="KAJ3565073.1"/>
    </source>
</evidence>
<evidence type="ECO:0000259" key="3">
    <source>
        <dbReference type="Pfam" id="PF13847"/>
    </source>
</evidence>
<dbReference type="GO" id="GO:0005783">
    <property type="term" value="C:endoplasmic reticulum"/>
    <property type="evidence" value="ECO:0007669"/>
    <property type="project" value="TreeGrafter"/>
</dbReference>
<reference evidence="4" key="1">
    <citation type="submission" date="2022-07" db="EMBL/GenBank/DDBJ databases">
        <title>Genome Sequence of Xylaria arbuscula.</title>
        <authorList>
            <person name="Buettner E."/>
        </authorList>
    </citation>
    <scope>NUCLEOTIDE SEQUENCE</scope>
    <source>
        <strain evidence="4">VT107</strain>
    </source>
</reference>
<dbReference type="VEuPathDB" id="FungiDB:F4678DRAFT_445475"/>
<dbReference type="PANTHER" id="PTHR44068">
    <property type="entry name" value="ZGC:194242"/>
    <property type="match status" value="1"/>
</dbReference>
<accession>A0A9W8NA63</accession>
<dbReference type="EMBL" id="JANPWZ010001533">
    <property type="protein sequence ID" value="KAJ3565073.1"/>
    <property type="molecule type" value="Genomic_DNA"/>
</dbReference>
<name>A0A9W8NA63_9PEZI</name>
<proteinExistence type="inferred from homology"/>
<dbReference type="Pfam" id="PF13847">
    <property type="entry name" value="Methyltransf_31"/>
    <property type="match status" value="1"/>
</dbReference>
<feature type="domain" description="Methyltransferase" evidence="3">
    <location>
        <begin position="36"/>
        <end position="163"/>
    </location>
</feature>
<evidence type="ECO:0000313" key="5">
    <source>
        <dbReference type="Proteomes" id="UP001148614"/>
    </source>
</evidence>
<dbReference type="SUPFAM" id="SSF53335">
    <property type="entry name" value="S-adenosyl-L-methionine-dependent methyltransferases"/>
    <property type="match status" value="1"/>
</dbReference>
<dbReference type="InterPro" id="IPR025714">
    <property type="entry name" value="Methyltranfer_dom"/>
</dbReference>
<keyword evidence="1" id="KW-0808">Transferase</keyword>
<dbReference type="GO" id="GO:0003838">
    <property type="term" value="F:sterol 24-C-methyltransferase activity"/>
    <property type="evidence" value="ECO:0007669"/>
    <property type="project" value="TreeGrafter"/>
</dbReference>
<comment type="caution">
    <text evidence="4">The sequence shown here is derived from an EMBL/GenBank/DDBJ whole genome shotgun (WGS) entry which is preliminary data.</text>
</comment>
<dbReference type="GO" id="GO:0016126">
    <property type="term" value="P:sterol biosynthetic process"/>
    <property type="evidence" value="ECO:0007669"/>
    <property type="project" value="TreeGrafter"/>
</dbReference>
<dbReference type="InterPro" id="IPR029063">
    <property type="entry name" value="SAM-dependent_MTases_sf"/>
</dbReference>
<keyword evidence="5" id="KW-1185">Reference proteome</keyword>